<protein>
    <submittedName>
        <fullName evidence="2">Uncharacterized protein</fullName>
    </submittedName>
</protein>
<organism evidence="2">
    <name type="scientific">Acidobacterium capsulatum</name>
    <dbReference type="NCBI Taxonomy" id="33075"/>
    <lineage>
        <taxon>Bacteria</taxon>
        <taxon>Pseudomonadati</taxon>
        <taxon>Acidobacteriota</taxon>
        <taxon>Terriglobia</taxon>
        <taxon>Terriglobales</taxon>
        <taxon>Acidobacteriaceae</taxon>
        <taxon>Acidobacterium</taxon>
    </lineage>
</organism>
<proteinExistence type="predicted"/>
<feature type="compositionally biased region" description="Polar residues" evidence="1">
    <location>
        <begin position="1"/>
        <end position="11"/>
    </location>
</feature>
<name>A0A7V4XSJ9_9BACT</name>
<evidence type="ECO:0000256" key="1">
    <source>
        <dbReference type="SAM" id="MobiDB-lite"/>
    </source>
</evidence>
<comment type="caution">
    <text evidence="2">The sequence shown here is derived from an EMBL/GenBank/DDBJ whole genome shotgun (WGS) entry which is preliminary data.</text>
</comment>
<dbReference type="EMBL" id="DTKL01000035">
    <property type="protein sequence ID" value="HGY94272.1"/>
    <property type="molecule type" value="Genomic_DNA"/>
</dbReference>
<evidence type="ECO:0000313" key="2">
    <source>
        <dbReference type="EMBL" id="HGY94272.1"/>
    </source>
</evidence>
<gene>
    <name evidence="2" type="ORF">ENW50_06255</name>
</gene>
<feature type="region of interest" description="Disordered" evidence="1">
    <location>
        <begin position="1"/>
        <end position="23"/>
    </location>
</feature>
<accession>A0A7V4XSJ9</accession>
<sequence length="141" mass="15494">MNASQTTTTPVNQPPIGHKGKAGFRTKTIATRLTQGEVAEVEWAAERAGKPLSEWLRDAALTAVREQPSDPIELLLAEIWATRYALLSLFHTGAQATLEGKPLSPESVVRIRDRADARKLEEASRMLSNFVARQAEESGEE</sequence>
<dbReference type="AlphaFoldDB" id="A0A7V4XSJ9"/>
<reference evidence="2" key="1">
    <citation type="journal article" date="2020" name="mSystems">
        <title>Genome- and Community-Level Interaction Insights into Carbon Utilization and Element Cycling Functions of Hydrothermarchaeota in Hydrothermal Sediment.</title>
        <authorList>
            <person name="Zhou Z."/>
            <person name="Liu Y."/>
            <person name="Xu W."/>
            <person name="Pan J."/>
            <person name="Luo Z.H."/>
            <person name="Li M."/>
        </authorList>
    </citation>
    <scope>NUCLEOTIDE SEQUENCE [LARGE SCALE GENOMIC DNA]</scope>
    <source>
        <strain evidence="2">SpSt-855</strain>
    </source>
</reference>